<evidence type="ECO:0000259" key="4">
    <source>
        <dbReference type="PROSITE" id="PS01124"/>
    </source>
</evidence>
<evidence type="ECO:0000256" key="2">
    <source>
        <dbReference type="ARBA" id="ARBA00023125"/>
    </source>
</evidence>
<dbReference type="GO" id="GO:0003700">
    <property type="term" value="F:DNA-binding transcription factor activity"/>
    <property type="evidence" value="ECO:0007669"/>
    <property type="project" value="InterPro"/>
</dbReference>
<dbReference type="Gene3D" id="1.10.10.60">
    <property type="entry name" value="Homeodomain-like"/>
    <property type="match status" value="1"/>
</dbReference>
<dbReference type="GO" id="GO:0043565">
    <property type="term" value="F:sequence-specific DNA binding"/>
    <property type="evidence" value="ECO:0007669"/>
    <property type="project" value="InterPro"/>
</dbReference>
<dbReference type="InterPro" id="IPR050204">
    <property type="entry name" value="AraC_XylS_family_regulators"/>
</dbReference>
<organism evidence="5 6">
    <name type="scientific">Klenkia brasiliensis</name>
    <dbReference type="NCBI Taxonomy" id="333142"/>
    <lineage>
        <taxon>Bacteria</taxon>
        <taxon>Bacillati</taxon>
        <taxon>Actinomycetota</taxon>
        <taxon>Actinomycetes</taxon>
        <taxon>Geodermatophilales</taxon>
        <taxon>Geodermatophilaceae</taxon>
        <taxon>Klenkia</taxon>
    </lineage>
</organism>
<dbReference type="RefSeq" id="WP_109502127.1">
    <property type="nucleotide sequence ID" value="NZ_FNCF01000003.1"/>
</dbReference>
<dbReference type="Proteomes" id="UP000198863">
    <property type="component" value="Unassembled WGS sequence"/>
</dbReference>
<keyword evidence="6" id="KW-1185">Reference proteome</keyword>
<protein>
    <submittedName>
        <fullName evidence="5">Helix-turn-helix domain-containing protein</fullName>
    </submittedName>
</protein>
<name>A0A1G7SGL0_9ACTN</name>
<dbReference type="PANTHER" id="PTHR46796:SF12">
    <property type="entry name" value="HTH-TYPE DNA-BINDING TRANSCRIPTIONAL ACTIVATOR EUTR"/>
    <property type="match status" value="1"/>
</dbReference>
<dbReference type="PANTHER" id="PTHR46796">
    <property type="entry name" value="HTH-TYPE TRANSCRIPTIONAL ACTIVATOR RHAS-RELATED"/>
    <property type="match status" value="1"/>
</dbReference>
<dbReference type="Pfam" id="PF12833">
    <property type="entry name" value="HTH_18"/>
    <property type="match status" value="1"/>
</dbReference>
<sequence>MHQPVRSRLTTDDPARAAEHLALAHPGHRLRPGSAGGPAGFAYERTEACGVRLDRLRLGAPARWTAAPTGSLLVVRVEAGQVLSTTQGAARRLAAGDVWLLAHPDAGAVTELSGDVALSLVPLDPAVLHQLDAPAGTADLRLTALPAPGAHRWVRTVEHARSLLDPTGDGGPGPLVLDACRRLLAATALELLAPGRAPAAGPGGAGPWPTPLQRAVAHIDASADLETTLDDIAAAAGVSARALQLAFRRHLRTTPLGHLRRVRLGRAHRDLLAADPSLDTVARVAGRWGFTDAGRFARAYQEVYGQPPSRTLHS</sequence>
<keyword evidence="2" id="KW-0238">DNA-binding</keyword>
<dbReference type="InterPro" id="IPR018060">
    <property type="entry name" value="HTH_AraC"/>
</dbReference>
<dbReference type="InterPro" id="IPR009057">
    <property type="entry name" value="Homeodomain-like_sf"/>
</dbReference>
<evidence type="ECO:0000256" key="3">
    <source>
        <dbReference type="ARBA" id="ARBA00023163"/>
    </source>
</evidence>
<dbReference type="SMART" id="SM00342">
    <property type="entry name" value="HTH_ARAC"/>
    <property type="match status" value="1"/>
</dbReference>
<dbReference type="PROSITE" id="PS01124">
    <property type="entry name" value="HTH_ARAC_FAMILY_2"/>
    <property type="match status" value="1"/>
</dbReference>
<reference evidence="6" key="1">
    <citation type="submission" date="2016-10" db="EMBL/GenBank/DDBJ databases">
        <authorList>
            <person name="Varghese N."/>
            <person name="Submissions S."/>
        </authorList>
    </citation>
    <scope>NUCLEOTIDE SEQUENCE [LARGE SCALE GENOMIC DNA]</scope>
    <source>
        <strain evidence="6">DSM 44526</strain>
    </source>
</reference>
<evidence type="ECO:0000256" key="1">
    <source>
        <dbReference type="ARBA" id="ARBA00023015"/>
    </source>
</evidence>
<dbReference type="AlphaFoldDB" id="A0A1G7SGL0"/>
<proteinExistence type="predicted"/>
<keyword evidence="3" id="KW-0804">Transcription</keyword>
<dbReference type="EMBL" id="FNCF01000003">
    <property type="protein sequence ID" value="SDG22205.1"/>
    <property type="molecule type" value="Genomic_DNA"/>
</dbReference>
<evidence type="ECO:0000313" key="6">
    <source>
        <dbReference type="Proteomes" id="UP000198863"/>
    </source>
</evidence>
<keyword evidence="1" id="KW-0805">Transcription regulation</keyword>
<dbReference type="SUPFAM" id="SSF46689">
    <property type="entry name" value="Homeodomain-like"/>
    <property type="match status" value="2"/>
</dbReference>
<gene>
    <name evidence="5" type="ORF">SAMN05660324_2019</name>
</gene>
<accession>A0A1G7SGL0</accession>
<evidence type="ECO:0000313" key="5">
    <source>
        <dbReference type="EMBL" id="SDG22205.1"/>
    </source>
</evidence>
<feature type="domain" description="HTH araC/xylS-type" evidence="4">
    <location>
        <begin position="213"/>
        <end position="314"/>
    </location>
</feature>